<proteinExistence type="predicted"/>
<name>A0A927B235_9BACT</name>
<keyword evidence="1" id="KW-1133">Transmembrane helix</keyword>
<evidence type="ECO:0000313" key="2">
    <source>
        <dbReference type="EMBL" id="MBD2753822.1"/>
    </source>
</evidence>
<dbReference type="EMBL" id="JACXAA010000004">
    <property type="protein sequence ID" value="MBD2753822.1"/>
    <property type="molecule type" value="Genomic_DNA"/>
</dbReference>
<dbReference type="RefSeq" id="WP_191039469.1">
    <property type="nucleotide sequence ID" value="NZ_JACXAA010000004.1"/>
</dbReference>
<protein>
    <submittedName>
        <fullName evidence="2">Uncharacterized protein</fullName>
    </submittedName>
</protein>
<gene>
    <name evidence="2" type="ORF">IC230_13030</name>
</gene>
<dbReference type="AlphaFoldDB" id="A0A927B235"/>
<keyword evidence="1" id="KW-0472">Membrane</keyword>
<reference evidence="2" key="1">
    <citation type="submission" date="2020-09" db="EMBL/GenBank/DDBJ databases">
        <authorList>
            <person name="Kim M.K."/>
        </authorList>
    </citation>
    <scope>NUCLEOTIDE SEQUENCE</scope>
    <source>
        <strain evidence="2">BT704</strain>
    </source>
</reference>
<keyword evidence="1" id="KW-0812">Transmembrane</keyword>
<comment type="caution">
    <text evidence="2">The sequence shown here is derived from an EMBL/GenBank/DDBJ whole genome shotgun (WGS) entry which is preliminary data.</text>
</comment>
<organism evidence="2 3">
    <name type="scientific">Spirosoma validum</name>
    <dbReference type="NCBI Taxonomy" id="2771355"/>
    <lineage>
        <taxon>Bacteria</taxon>
        <taxon>Pseudomonadati</taxon>
        <taxon>Bacteroidota</taxon>
        <taxon>Cytophagia</taxon>
        <taxon>Cytophagales</taxon>
        <taxon>Cytophagaceae</taxon>
        <taxon>Spirosoma</taxon>
    </lineage>
</organism>
<feature type="transmembrane region" description="Helical" evidence="1">
    <location>
        <begin position="59"/>
        <end position="80"/>
    </location>
</feature>
<sequence>MNQDFTPMQCLAVLAMIAIRLILFCAALLNGFFIFIVLRELHWTYMPKVREFIKREIGAIMPMAIILFCLVGIVVLLNWLDAMGFNWVNNTHRY</sequence>
<keyword evidence="3" id="KW-1185">Reference proteome</keyword>
<evidence type="ECO:0000313" key="3">
    <source>
        <dbReference type="Proteomes" id="UP000653797"/>
    </source>
</evidence>
<feature type="transmembrane region" description="Helical" evidence="1">
    <location>
        <begin position="12"/>
        <end position="38"/>
    </location>
</feature>
<dbReference type="Proteomes" id="UP000653797">
    <property type="component" value="Unassembled WGS sequence"/>
</dbReference>
<evidence type="ECO:0000256" key="1">
    <source>
        <dbReference type="SAM" id="Phobius"/>
    </source>
</evidence>
<accession>A0A927B235</accession>